<dbReference type="Proteomes" id="UP001596024">
    <property type="component" value="Unassembled WGS sequence"/>
</dbReference>
<gene>
    <name evidence="2" type="ORF">ACFPB0_09960</name>
</gene>
<keyword evidence="1" id="KW-0472">Membrane</keyword>
<keyword evidence="3" id="KW-1185">Reference proteome</keyword>
<dbReference type="EMBL" id="JBHSGQ010000004">
    <property type="protein sequence ID" value="MFC4725613.1"/>
    <property type="molecule type" value="Genomic_DNA"/>
</dbReference>
<keyword evidence="1" id="KW-0812">Transmembrane</keyword>
<evidence type="ECO:0000313" key="3">
    <source>
        <dbReference type="Proteomes" id="UP001596024"/>
    </source>
</evidence>
<accession>A0ABV9NGE6</accession>
<keyword evidence="1" id="KW-1133">Transmembrane helix</keyword>
<dbReference type="InterPro" id="IPR005625">
    <property type="entry name" value="PepSY-ass_TM"/>
</dbReference>
<dbReference type="Pfam" id="PF03929">
    <property type="entry name" value="PepSY_TM"/>
    <property type="match status" value="1"/>
</dbReference>
<sequence>MKFQRWVVRVHKWSALVVGLQVLLWIGGGFGMALMPIGEVRGEHRMAPAAPLAVEPGTVTELAAAARAAGFRTLDSARLVSHLSSPAWLLQSGDRTALIDAGTTRLLTPLDAAGAQAVAHGDYAGPGTAGTAEWLEEAPWYYAGPVPVWRVAIDGDDGRMIFIAPDTGQIVSRRSDTWRLFDVFWRLHIMDYRDGSNINNPLLISAAGFALLFTLSGLILLVLRLRRVLHAARQSGR</sequence>
<comment type="caution">
    <text evidence="2">The sequence shown here is derived from an EMBL/GenBank/DDBJ whole genome shotgun (WGS) entry which is preliminary data.</text>
</comment>
<feature type="transmembrane region" description="Helical" evidence="1">
    <location>
        <begin position="202"/>
        <end position="223"/>
    </location>
</feature>
<name>A0ABV9NGE6_9PROT</name>
<evidence type="ECO:0000313" key="2">
    <source>
        <dbReference type="EMBL" id="MFC4725613.1"/>
    </source>
</evidence>
<evidence type="ECO:0000256" key="1">
    <source>
        <dbReference type="SAM" id="Phobius"/>
    </source>
</evidence>
<reference evidence="3" key="1">
    <citation type="journal article" date="2019" name="Int. J. Syst. Evol. Microbiol.">
        <title>The Global Catalogue of Microorganisms (GCM) 10K type strain sequencing project: providing services to taxonomists for standard genome sequencing and annotation.</title>
        <authorList>
            <consortium name="The Broad Institute Genomics Platform"/>
            <consortium name="The Broad Institute Genome Sequencing Center for Infectious Disease"/>
            <person name="Wu L."/>
            <person name="Ma J."/>
        </authorList>
    </citation>
    <scope>NUCLEOTIDE SEQUENCE [LARGE SCALE GENOMIC DNA]</scope>
    <source>
        <strain evidence="3">CCUG 62981</strain>
    </source>
</reference>
<dbReference type="RefSeq" id="WP_371393289.1">
    <property type="nucleotide sequence ID" value="NZ_CP163421.1"/>
</dbReference>
<proteinExistence type="predicted"/>
<protein>
    <submittedName>
        <fullName evidence="2">PepSY domain-containing protein</fullName>
    </submittedName>
</protein>
<organism evidence="2 3">
    <name type="scientific">Glycocaulis abyssi</name>
    <dbReference type="NCBI Taxonomy" id="1433403"/>
    <lineage>
        <taxon>Bacteria</taxon>
        <taxon>Pseudomonadati</taxon>
        <taxon>Pseudomonadota</taxon>
        <taxon>Alphaproteobacteria</taxon>
        <taxon>Maricaulales</taxon>
        <taxon>Maricaulaceae</taxon>
        <taxon>Glycocaulis</taxon>
    </lineage>
</organism>